<evidence type="ECO:0000259" key="2">
    <source>
        <dbReference type="PROSITE" id="PS50995"/>
    </source>
</evidence>
<feature type="compositionally biased region" description="Basic and acidic residues" evidence="1">
    <location>
        <begin position="1"/>
        <end position="23"/>
    </location>
</feature>
<comment type="caution">
    <text evidence="3">The sequence shown here is derived from an EMBL/GenBank/DDBJ whole genome shotgun (WGS) entry which is preliminary data.</text>
</comment>
<feature type="region of interest" description="Disordered" evidence="1">
    <location>
        <begin position="1"/>
        <end position="44"/>
    </location>
</feature>
<dbReference type="InterPro" id="IPR036390">
    <property type="entry name" value="WH_DNA-bd_sf"/>
</dbReference>
<dbReference type="PANTHER" id="PTHR33164">
    <property type="entry name" value="TRANSCRIPTIONAL REGULATOR, MARR FAMILY"/>
    <property type="match status" value="1"/>
</dbReference>
<dbReference type="EMBL" id="APND01000003">
    <property type="protein sequence ID" value="MES1929545.1"/>
    <property type="molecule type" value="Genomic_DNA"/>
</dbReference>
<dbReference type="InterPro" id="IPR039422">
    <property type="entry name" value="MarR/SlyA-like"/>
</dbReference>
<dbReference type="InterPro" id="IPR036388">
    <property type="entry name" value="WH-like_DNA-bd_sf"/>
</dbReference>
<dbReference type="InterPro" id="IPR000835">
    <property type="entry name" value="HTH_MarR-typ"/>
</dbReference>
<gene>
    <name evidence="3" type="ORF">SADO_09824</name>
</gene>
<reference evidence="3 4" key="1">
    <citation type="submission" date="2013-03" db="EMBL/GenBank/DDBJ databases">
        <title>Salinisphaera dokdonensis CL-ES53 Genome Sequencing.</title>
        <authorList>
            <person name="Li C."/>
            <person name="Lai Q."/>
            <person name="Shao Z."/>
        </authorList>
    </citation>
    <scope>NUCLEOTIDE SEQUENCE [LARGE SCALE GENOMIC DNA]</scope>
    <source>
        <strain evidence="3 4">CL-ES53</strain>
    </source>
</reference>
<dbReference type="PRINTS" id="PR00598">
    <property type="entry name" value="HTHMARR"/>
</dbReference>
<dbReference type="Gene3D" id="1.10.10.10">
    <property type="entry name" value="Winged helix-like DNA-binding domain superfamily/Winged helix DNA-binding domain"/>
    <property type="match status" value="1"/>
</dbReference>
<keyword evidence="4" id="KW-1185">Reference proteome</keyword>
<feature type="domain" description="HTH marR-type" evidence="2">
    <location>
        <begin position="52"/>
        <end position="185"/>
    </location>
</feature>
<proteinExistence type="predicted"/>
<dbReference type="SMART" id="SM00347">
    <property type="entry name" value="HTH_MARR"/>
    <property type="match status" value="1"/>
</dbReference>
<dbReference type="PROSITE" id="PS50995">
    <property type="entry name" value="HTH_MARR_2"/>
    <property type="match status" value="1"/>
</dbReference>
<protein>
    <submittedName>
        <fullName evidence="3">MarR family transcription regulator protein</fullName>
    </submittedName>
</protein>
<organism evidence="3 4">
    <name type="scientific">Salinisphaera dokdonensis CL-ES53</name>
    <dbReference type="NCBI Taxonomy" id="1304272"/>
    <lineage>
        <taxon>Bacteria</taxon>
        <taxon>Pseudomonadati</taxon>
        <taxon>Pseudomonadota</taxon>
        <taxon>Gammaproteobacteria</taxon>
        <taxon>Salinisphaerales</taxon>
        <taxon>Salinisphaeraceae</taxon>
        <taxon>Salinisphaera</taxon>
    </lineage>
</organism>
<dbReference type="Proteomes" id="UP001460888">
    <property type="component" value="Unassembled WGS sequence"/>
</dbReference>
<accession>A0ABV2B0X6</accession>
<evidence type="ECO:0000256" key="1">
    <source>
        <dbReference type="SAM" id="MobiDB-lite"/>
    </source>
</evidence>
<evidence type="ECO:0000313" key="3">
    <source>
        <dbReference type="EMBL" id="MES1929545.1"/>
    </source>
</evidence>
<evidence type="ECO:0000313" key="4">
    <source>
        <dbReference type="Proteomes" id="UP001460888"/>
    </source>
</evidence>
<dbReference type="SUPFAM" id="SSF46785">
    <property type="entry name" value="Winged helix' DNA-binding domain"/>
    <property type="match status" value="1"/>
</dbReference>
<sequence>MLRSADGDGRNDVDRARVGKLSDTHAMSKPHHARATTDTETADGELDQSPLLSLVGYQLRRADIAMRQTFTRDIVNVFNLRPVEFSVLVLLKHNSQVTHKRLSQALDVAPSNMVAVVGRLKKDGLLTRARNPSDGRSIILKLTAKGETLETEVRSAVEHMEAEALASWKNSEHEQLLELLQRVRP</sequence>
<dbReference type="Pfam" id="PF01047">
    <property type="entry name" value="MarR"/>
    <property type="match status" value="1"/>
</dbReference>
<name>A0ABV2B0X6_9GAMM</name>
<dbReference type="PANTHER" id="PTHR33164:SF43">
    <property type="entry name" value="HTH-TYPE TRANSCRIPTIONAL REPRESSOR YETL"/>
    <property type="match status" value="1"/>
</dbReference>